<evidence type="ECO:0000313" key="2">
    <source>
        <dbReference type="EMBL" id="MUZ71814.1"/>
    </source>
</evidence>
<accession>A0A6L6V7T2</accession>
<feature type="compositionally biased region" description="Polar residues" evidence="1">
    <location>
        <begin position="77"/>
        <end position="86"/>
    </location>
</feature>
<feature type="region of interest" description="Disordered" evidence="1">
    <location>
        <begin position="32"/>
        <end position="62"/>
    </location>
</feature>
<proteinExistence type="predicted"/>
<feature type="region of interest" description="Disordered" evidence="1">
    <location>
        <begin position="74"/>
        <end position="124"/>
    </location>
</feature>
<feature type="region of interest" description="Disordered" evidence="1">
    <location>
        <begin position="556"/>
        <end position="576"/>
    </location>
</feature>
<sequence>MRTSLIALIAIAAGAVGAVGVLPGHEEIASVSKNSQVSGQDGSEGEVVGEQVQAGKSERLPAPRTMPVQLLAEASAPDQSAPTRASSPLVPVAGEQPAAPATPIEGGGSGDNTSRPSVDANRPSVDESALRYFAARGDTVRLQAEISRLRMLYPGWQPPENPMAITTGVDSFVQSLWQTYADGRYDEVRKAIAGRQQSEPGWTPPEELQGSLRLAEARQSLVKASDDKRYDSVISLASGAPELLTCTEVDVLWRVAEAFARTSKPERARDVYAYVLKTCRTPQLRLASMQKASTLLQPTLLEDLLKLEQPSADGHPEFDGIRDDIARQIVARAGQDGGIAVQGVELERLEKAAEREGKASDALLLGWYHYRRNDMATAKEWFERSYAKEPNASAAQGLALTQVALGTPGEAEKTMFRFYGTDQQARAVYLSAVAALLSQDPPKVIDNSVLSRMAPVVIAARNAAAAEQFGWYARALQQMSTAADWFRLVLSWDATYEPAAYGLALSLDTLGDKTGVAQIKAKWAGQSDRIAAVGEVRPSKDRLAVKQVARSADRSAVAEMGSSTSGAVSQTRSRPTTMVALQQDTGAARTRRAGCSSTLPAGQLSPPDALMRGWCLMDLKRPMEAVEAFDRAFSGGDLPLRQDAAYGKSLALLRLKLTDKAAAAAASVPLGKERARELQLAILADRAVGAFQLGRAREALIALDQRARLMPEPQDLLLLRGYAYQKLGYVGEARQIFQTLSDVGNTSALKALADIRANDPGEPHG</sequence>
<organism evidence="2 3">
    <name type="scientific">Agrobacterium vitis</name>
    <name type="common">Rhizobium vitis</name>
    <dbReference type="NCBI Taxonomy" id="373"/>
    <lineage>
        <taxon>Bacteria</taxon>
        <taxon>Pseudomonadati</taxon>
        <taxon>Pseudomonadota</taxon>
        <taxon>Alphaproteobacteria</taxon>
        <taxon>Hyphomicrobiales</taxon>
        <taxon>Rhizobiaceae</taxon>
        <taxon>Rhizobium/Agrobacterium group</taxon>
        <taxon>Agrobacterium</taxon>
    </lineage>
</organism>
<feature type="compositionally biased region" description="Polar residues" evidence="1">
    <location>
        <begin position="32"/>
        <end position="41"/>
    </location>
</feature>
<dbReference type="InterPro" id="IPR011990">
    <property type="entry name" value="TPR-like_helical_dom_sf"/>
</dbReference>
<reference evidence="2 3" key="1">
    <citation type="submission" date="2019-12" db="EMBL/GenBank/DDBJ databases">
        <title>Whole-genome sequencing of Allorhizobium vitis.</title>
        <authorList>
            <person name="Gan H.M."/>
            <person name="Szegedi E."/>
            <person name="Burr T."/>
            <person name="Savka M.A."/>
        </authorList>
    </citation>
    <scope>NUCLEOTIDE SEQUENCE [LARGE SCALE GENOMIC DNA]</scope>
    <source>
        <strain evidence="2 3">CG516</strain>
    </source>
</reference>
<dbReference type="RefSeq" id="WP_156613630.1">
    <property type="nucleotide sequence ID" value="NZ_WPHR01000002.1"/>
</dbReference>
<comment type="caution">
    <text evidence="2">The sequence shown here is derived from an EMBL/GenBank/DDBJ whole genome shotgun (WGS) entry which is preliminary data.</text>
</comment>
<dbReference type="AlphaFoldDB" id="A0A6L6V7T2"/>
<dbReference type="SUPFAM" id="SSF48452">
    <property type="entry name" value="TPR-like"/>
    <property type="match status" value="2"/>
</dbReference>
<feature type="compositionally biased region" description="Polar residues" evidence="1">
    <location>
        <begin position="561"/>
        <end position="576"/>
    </location>
</feature>
<evidence type="ECO:0000313" key="3">
    <source>
        <dbReference type="Proteomes" id="UP000477951"/>
    </source>
</evidence>
<gene>
    <name evidence="2" type="ORF">GOZ90_03880</name>
</gene>
<evidence type="ECO:0000256" key="1">
    <source>
        <dbReference type="SAM" id="MobiDB-lite"/>
    </source>
</evidence>
<dbReference type="EMBL" id="WPHR01000002">
    <property type="protein sequence ID" value="MUZ71814.1"/>
    <property type="molecule type" value="Genomic_DNA"/>
</dbReference>
<dbReference type="Gene3D" id="1.25.40.10">
    <property type="entry name" value="Tetratricopeptide repeat domain"/>
    <property type="match status" value="2"/>
</dbReference>
<protein>
    <submittedName>
        <fullName evidence="2">Cellulose synthase</fullName>
    </submittedName>
</protein>
<name>A0A6L6V7T2_AGRVI</name>
<dbReference type="Proteomes" id="UP000477951">
    <property type="component" value="Unassembled WGS sequence"/>
</dbReference>